<sequence length="264" mass="28639">MMTTPTPAMSMRGRLKLVSWTFFGTLGCLAVSLTFNWLAFRHQPPDALRLGLLSATVLPIVLAGPLFFYLTMKLRELSIANHRLNDLASSDSLTGCLNRRAFTSLVERQLEAGEGEMPGGALIVVDADRFKAINDRYGHDKGDEALRLIAQAIRSALRKDDAVGRLGGEEFGVYLPHAGRADAAEVAERIRASVADARFAPSGRPHDLSVSVGCVVFDGPKGFRELFTLADERLYAAKRQGRNRVELATVPALAPSISDMLATG</sequence>
<feature type="domain" description="GGDEF" evidence="4">
    <location>
        <begin position="118"/>
        <end position="250"/>
    </location>
</feature>
<gene>
    <name evidence="5" type="ORF">FY036_03890</name>
</gene>
<comment type="catalytic activity">
    <reaction evidence="2">
        <text>2 GTP = 3',3'-c-di-GMP + 2 diphosphate</text>
        <dbReference type="Rhea" id="RHEA:24898"/>
        <dbReference type="ChEBI" id="CHEBI:33019"/>
        <dbReference type="ChEBI" id="CHEBI:37565"/>
        <dbReference type="ChEBI" id="CHEBI:58805"/>
        <dbReference type="EC" id="2.7.7.65"/>
    </reaction>
</comment>
<dbReference type="Pfam" id="PF00990">
    <property type="entry name" value="GGDEF"/>
    <property type="match status" value="1"/>
</dbReference>
<dbReference type="PANTHER" id="PTHR45138:SF9">
    <property type="entry name" value="DIGUANYLATE CYCLASE DGCM-RELATED"/>
    <property type="match status" value="1"/>
</dbReference>
<dbReference type="GO" id="GO:1902201">
    <property type="term" value="P:negative regulation of bacterial-type flagellum-dependent cell motility"/>
    <property type="evidence" value="ECO:0007669"/>
    <property type="project" value="TreeGrafter"/>
</dbReference>
<proteinExistence type="predicted"/>
<evidence type="ECO:0000256" key="3">
    <source>
        <dbReference type="SAM" id="Phobius"/>
    </source>
</evidence>
<keyword evidence="6" id="KW-1185">Reference proteome</keyword>
<evidence type="ECO:0000259" key="4">
    <source>
        <dbReference type="PROSITE" id="PS50887"/>
    </source>
</evidence>
<dbReference type="NCBIfam" id="TIGR00254">
    <property type="entry name" value="GGDEF"/>
    <property type="match status" value="1"/>
</dbReference>
<reference evidence="5 6" key="1">
    <citation type="submission" date="2019-08" db="EMBL/GenBank/DDBJ databases">
        <authorList>
            <person name="Seo Y.L."/>
        </authorList>
    </citation>
    <scope>NUCLEOTIDE SEQUENCE [LARGE SCALE GENOMIC DNA]</scope>
    <source>
        <strain evidence="5 6">MaA-C15</strain>
    </source>
</reference>
<evidence type="ECO:0000256" key="1">
    <source>
        <dbReference type="ARBA" id="ARBA00012528"/>
    </source>
</evidence>
<dbReference type="GO" id="GO:0005886">
    <property type="term" value="C:plasma membrane"/>
    <property type="evidence" value="ECO:0007669"/>
    <property type="project" value="TreeGrafter"/>
</dbReference>
<dbReference type="AlphaFoldDB" id="A0A5D4H2U0"/>
<accession>A0A5D4H2U0</accession>
<dbReference type="PANTHER" id="PTHR45138">
    <property type="entry name" value="REGULATORY COMPONENTS OF SENSORY TRANSDUCTION SYSTEM"/>
    <property type="match status" value="1"/>
</dbReference>
<dbReference type="InterPro" id="IPR050469">
    <property type="entry name" value="Diguanylate_Cyclase"/>
</dbReference>
<dbReference type="InterPro" id="IPR043128">
    <property type="entry name" value="Rev_trsase/Diguanyl_cyclase"/>
</dbReference>
<comment type="caution">
    <text evidence="5">The sequence shown here is derived from an EMBL/GenBank/DDBJ whole genome shotgun (WGS) entry which is preliminary data.</text>
</comment>
<protein>
    <recommendedName>
        <fullName evidence="1">diguanylate cyclase</fullName>
        <ecNumber evidence="1">2.7.7.65</ecNumber>
    </recommendedName>
</protein>
<dbReference type="FunFam" id="3.30.70.270:FF:000001">
    <property type="entry name" value="Diguanylate cyclase domain protein"/>
    <property type="match status" value="1"/>
</dbReference>
<organism evidence="5 6">
    <name type="scientific">Neoaquamicrobium microcysteis</name>
    <dbReference type="NCBI Taxonomy" id="2682781"/>
    <lineage>
        <taxon>Bacteria</taxon>
        <taxon>Pseudomonadati</taxon>
        <taxon>Pseudomonadota</taxon>
        <taxon>Alphaproteobacteria</taxon>
        <taxon>Hyphomicrobiales</taxon>
        <taxon>Phyllobacteriaceae</taxon>
        <taxon>Neoaquamicrobium</taxon>
    </lineage>
</organism>
<dbReference type="Proteomes" id="UP000323258">
    <property type="component" value="Unassembled WGS sequence"/>
</dbReference>
<dbReference type="EC" id="2.7.7.65" evidence="1"/>
<dbReference type="EMBL" id="VSZS01000054">
    <property type="protein sequence ID" value="TYR34968.1"/>
    <property type="molecule type" value="Genomic_DNA"/>
</dbReference>
<dbReference type="PROSITE" id="PS50887">
    <property type="entry name" value="GGDEF"/>
    <property type="match status" value="1"/>
</dbReference>
<dbReference type="CDD" id="cd01949">
    <property type="entry name" value="GGDEF"/>
    <property type="match status" value="1"/>
</dbReference>
<dbReference type="GO" id="GO:0043709">
    <property type="term" value="P:cell adhesion involved in single-species biofilm formation"/>
    <property type="evidence" value="ECO:0007669"/>
    <property type="project" value="TreeGrafter"/>
</dbReference>
<dbReference type="Gene3D" id="3.30.70.270">
    <property type="match status" value="1"/>
</dbReference>
<evidence type="ECO:0000313" key="5">
    <source>
        <dbReference type="EMBL" id="TYR34968.1"/>
    </source>
</evidence>
<name>A0A5D4H2U0_9HYPH</name>
<keyword evidence="3" id="KW-1133">Transmembrane helix</keyword>
<dbReference type="SUPFAM" id="SSF55073">
    <property type="entry name" value="Nucleotide cyclase"/>
    <property type="match status" value="1"/>
</dbReference>
<dbReference type="GO" id="GO:0052621">
    <property type="term" value="F:diguanylate cyclase activity"/>
    <property type="evidence" value="ECO:0007669"/>
    <property type="project" value="UniProtKB-EC"/>
</dbReference>
<dbReference type="RefSeq" id="WP_148913385.1">
    <property type="nucleotide sequence ID" value="NZ_VSZS01000054.1"/>
</dbReference>
<keyword evidence="3" id="KW-0812">Transmembrane</keyword>
<dbReference type="OrthoDB" id="9812260at2"/>
<keyword evidence="3" id="KW-0472">Membrane</keyword>
<evidence type="ECO:0000313" key="6">
    <source>
        <dbReference type="Proteomes" id="UP000323258"/>
    </source>
</evidence>
<evidence type="ECO:0000256" key="2">
    <source>
        <dbReference type="ARBA" id="ARBA00034247"/>
    </source>
</evidence>
<feature type="transmembrane region" description="Helical" evidence="3">
    <location>
        <begin position="51"/>
        <end position="70"/>
    </location>
</feature>
<dbReference type="SMART" id="SM00267">
    <property type="entry name" value="GGDEF"/>
    <property type="match status" value="1"/>
</dbReference>
<dbReference type="InterPro" id="IPR029787">
    <property type="entry name" value="Nucleotide_cyclase"/>
</dbReference>
<reference evidence="5 6" key="2">
    <citation type="submission" date="2019-09" db="EMBL/GenBank/DDBJ databases">
        <title>Mesorhizobium sp. MaA-C15 isolated from Microcystis aeruginosa.</title>
        <authorList>
            <person name="Jeong S.E."/>
            <person name="Jin H.M."/>
            <person name="Jeon C.O."/>
        </authorList>
    </citation>
    <scope>NUCLEOTIDE SEQUENCE [LARGE SCALE GENOMIC DNA]</scope>
    <source>
        <strain evidence="5 6">MaA-C15</strain>
    </source>
</reference>
<dbReference type="InterPro" id="IPR000160">
    <property type="entry name" value="GGDEF_dom"/>
</dbReference>